<evidence type="ECO:0000256" key="5">
    <source>
        <dbReference type="ARBA" id="ARBA00023237"/>
    </source>
</evidence>
<evidence type="ECO:0000313" key="9">
    <source>
        <dbReference type="Proteomes" id="UP000218267"/>
    </source>
</evidence>
<gene>
    <name evidence="8" type="ORF">ALGA_2795</name>
</gene>
<comment type="subcellular location">
    <subcellularLocation>
        <location evidence="1">Cell outer membrane</location>
    </subcellularLocation>
</comment>
<keyword evidence="4" id="KW-0472">Membrane</keyword>
<feature type="domain" description="RagB/SusD" evidence="6">
    <location>
        <begin position="363"/>
        <end position="587"/>
    </location>
</feature>
<dbReference type="GO" id="GO:0009279">
    <property type="term" value="C:cell outer membrane"/>
    <property type="evidence" value="ECO:0007669"/>
    <property type="project" value="UniProtKB-SubCell"/>
</dbReference>
<dbReference type="InterPro" id="IPR033985">
    <property type="entry name" value="SusD-like_N"/>
</dbReference>
<feature type="domain" description="SusD-like N-terminal" evidence="7">
    <location>
        <begin position="94"/>
        <end position="233"/>
    </location>
</feature>
<sequence>MKRHIFKYLLILVSMVTIGLSSCSDYLEETDPNLLSSETYWRNLNDTKSGLTATYASLLNHYVLNIPEESCRADMGWPGYGRPSPNGGGPVNWYYHTYSSTTTEVERKWQALYLGVFRANQVIEGLEIIKADMTEDNMDEWTNQMGEARFFRGLFHFYLYQTYNNGSIVIREDVPLDLTDFNKSLSTAEEAIEFVREDLLYAYTNLVPRYTEAKDQGRITAGAAATILGNTYLFEGEYDAAKPYFEDVINNDEYGYELVQDLDLMFTQAGELNAESILEICYNVEYRTELSSWDEESLWSRWASRTAGNTGCLTPVWLAYAYKSEDMDPLDSRNYYEDESNPGVSVLRNVPLRASAMVTLVEDEQTAYYGGTVTENTNYTWNGWGFSRPKKYTNHDHLTEEAESGGSSNNSEKNVTIDRLAEVYLNLAECILKTDGDVQDAIDLINDIRSRWGLVLLGNANGDASHTYNGLAYTADELMDQIMFVEKPLELSNEGHEIRWVDMRRWGITAEVFEKLSNEVYYAIDYSFVSTNGTNKTLSRASLVKSVPPGYSGKTAIVDYEYDQSVLNYNPAVHDYFGIPSNETISNSNVN</sequence>
<reference evidence="9" key="2">
    <citation type="journal article" date="2020" name="Antonie Van Leeuwenhoek">
        <title>Labilibaculum antarcticum sp. nov., a novel facultative anaerobic, psychrotorelant bacterium isolated from marine sediment of Antarctica.</title>
        <authorList>
            <person name="Watanabe M."/>
            <person name="Kojima H."/>
            <person name="Fukui M."/>
        </authorList>
    </citation>
    <scope>NUCLEOTIDE SEQUENCE [LARGE SCALE GENOMIC DNA]</scope>
    <source>
        <strain evidence="9">SPP2</strain>
    </source>
</reference>
<accession>A0A1Y1CL62</accession>
<keyword evidence="5" id="KW-0998">Cell outer membrane</keyword>
<evidence type="ECO:0000259" key="6">
    <source>
        <dbReference type="Pfam" id="PF07980"/>
    </source>
</evidence>
<dbReference type="InterPro" id="IPR012944">
    <property type="entry name" value="SusD_RagB_dom"/>
</dbReference>
<dbReference type="Pfam" id="PF07980">
    <property type="entry name" value="SusD_RagB"/>
    <property type="match status" value="1"/>
</dbReference>
<evidence type="ECO:0000256" key="4">
    <source>
        <dbReference type="ARBA" id="ARBA00023136"/>
    </source>
</evidence>
<evidence type="ECO:0000313" key="8">
    <source>
        <dbReference type="EMBL" id="BAX81107.1"/>
    </source>
</evidence>
<dbReference type="InterPro" id="IPR011990">
    <property type="entry name" value="TPR-like_helical_dom_sf"/>
</dbReference>
<dbReference type="KEGG" id="mbas:ALGA_2795"/>
<dbReference type="Pfam" id="PF14322">
    <property type="entry name" value="SusD-like_3"/>
    <property type="match status" value="1"/>
</dbReference>
<name>A0A1Y1CL62_9BACT</name>
<dbReference type="Proteomes" id="UP000218267">
    <property type="component" value="Chromosome"/>
</dbReference>
<organism evidence="8 9">
    <name type="scientific">Labilibaculum antarcticum</name>
    <dbReference type="NCBI Taxonomy" id="1717717"/>
    <lineage>
        <taxon>Bacteria</taxon>
        <taxon>Pseudomonadati</taxon>
        <taxon>Bacteroidota</taxon>
        <taxon>Bacteroidia</taxon>
        <taxon>Marinilabiliales</taxon>
        <taxon>Marinifilaceae</taxon>
        <taxon>Labilibaculum</taxon>
    </lineage>
</organism>
<evidence type="ECO:0000256" key="3">
    <source>
        <dbReference type="ARBA" id="ARBA00022729"/>
    </source>
</evidence>
<evidence type="ECO:0000256" key="2">
    <source>
        <dbReference type="ARBA" id="ARBA00006275"/>
    </source>
</evidence>
<dbReference type="Gene3D" id="1.25.40.390">
    <property type="match status" value="1"/>
</dbReference>
<comment type="similarity">
    <text evidence="2">Belongs to the SusD family.</text>
</comment>
<evidence type="ECO:0000256" key="1">
    <source>
        <dbReference type="ARBA" id="ARBA00004442"/>
    </source>
</evidence>
<dbReference type="OrthoDB" id="9792139at2"/>
<reference evidence="8 9" key="1">
    <citation type="journal article" date="2018" name="Mar. Genomics">
        <title>Complete genome sequence of Marinifilaceae bacterium strain SPP2, isolated from the Antarctic marine sediment.</title>
        <authorList>
            <person name="Watanabe M."/>
            <person name="Kojima H."/>
            <person name="Fukui M."/>
        </authorList>
    </citation>
    <scope>NUCLEOTIDE SEQUENCE [LARGE SCALE GENOMIC DNA]</scope>
    <source>
        <strain evidence="8 9">SPP2</strain>
    </source>
</reference>
<keyword evidence="9" id="KW-1185">Reference proteome</keyword>
<dbReference type="AlphaFoldDB" id="A0A1Y1CL62"/>
<dbReference type="PROSITE" id="PS51257">
    <property type="entry name" value="PROKAR_LIPOPROTEIN"/>
    <property type="match status" value="1"/>
</dbReference>
<dbReference type="SUPFAM" id="SSF48452">
    <property type="entry name" value="TPR-like"/>
    <property type="match status" value="1"/>
</dbReference>
<dbReference type="EMBL" id="AP018042">
    <property type="protein sequence ID" value="BAX81107.1"/>
    <property type="molecule type" value="Genomic_DNA"/>
</dbReference>
<evidence type="ECO:0000259" key="7">
    <source>
        <dbReference type="Pfam" id="PF14322"/>
    </source>
</evidence>
<dbReference type="RefSeq" id="WP_096430114.1">
    <property type="nucleotide sequence ID" value="NZ_AP018042.1"/>
</dbReference>
<keyword evidence="3" id="KW-0732">Signal</keyword>
<proteinExistence type="inferred from homology"/>
<protein>
    <submittedName>
        <fullName evidence="8">RagB/SusD family nutrient uptake outer membrane protein</fullName>
    </submittedName>
</protein>